<comment type="similarity">
    <text evidence="2">Belongs to the mitochondrion-specific ribosomal protein mL51 family.</text>
</comment>
<keyword evidence="6" id="KW-0687">Ribonucleoprotein</keyword>
<evidence type="ECO:0000256" key="2">
    <source>
        <dbReference type="ARBA" id="ARBA00010972"/>
    </source>
</evidence>
<dbReference type="PANTHER" id="PTHR13409:SF0">
    <property type="entry name" value="LARGE RIBOSOMAL SUBUNIT PROTEIN ML51"/>
    <property type="match status" value="1"/>
</dbReference>
<evidence type="ECO:0000256" key="4">
    <source>
        <dbReference type="ARBA" id="ARBA00022980"/>
    </source>
</evidence>
<sequence length="182" mass="21739">MSLITKLPNSLCKKLSSEQVWTPIITTVRYRYHKDKIAEGPLHRLGYKDRILTEGLLPRHKDFEKINVYFQKDFVPDPEWTPKQALFGRNDYIDILGDGRLKPEEVCYNVPKWLQGFKGNEFQMLLRRRAAQGNVMKEYWPSRYFEMERRIKYLYKHLNTKTKDSFWKTSLSMVKKEGVDSL</sequence>
<dbReference type="Pfam" id="PF10244">
    <property type="entry name" value="MRP-L51"/>
    <property type="match status" value="1"/>
</dbReference>
<evidence type="ECO:0000313" key="9">
    <source>
        <dbReference type="EMBL" id="KAB7504166.1"/>
    </source>
</evidence>
<gene>
    <name evidence="9" type="primary">mRpL51</name>
    <name evidence="9" type="ORF">Anas_11051</name>
</gene>
<dbReference type="InterPro" id="IPR019373">
    <property type="entry name" value="Ribosomal_mL51"/>
</dbReference>
<dbReference type="Proteomes" id="UP000326759">
    <property type="component" value="Unassembled WGS sequence"/>
</dbReference>
<name>A0A5N5TC05_9CRUS</name>
<evidence type="ECO:0000256" key="3">
    <source>
        <dbReference type="ARBA" id="ARBA00022946"/>
    </source>
</evidence>
<reference evidence="9 10" key="1">
    <citation type="journal article" date="2019" name="PLoS Biol.">
        <title>Sex chromosomes control vertical transmission of feminizing Wolbachia symbionts in an isopod.</title>
        <authorList>
            <person name="Becking T."/>
            <person name="Chebbi M.A."/>
            <person name="Giraud I."/>
            <person name="Moumen B."/>
            <person name="Laverre T."/>
            <person name="Caubet Y."/>
            <person name="Peccoud J."/>
            <person name="Gilbert C."/>
            <person name="Cordaux R."/>
        </authorList>
    </citation>
    <scope>NUCLEOTIDE SEQUENCE [LARGE SCALE GENOMIC DNA]</scope>
    <source>
        <strain evidence="9">ANa2</strain>
        <tissue evidence="9">Whole body excluding digestive tract and cuticle</tissue>
    </source>
</reference>
<comment type="caution">
    <text evidence="9">The sequence shown here is derived from an EMBL/GenBank/DDBJ whole genome shotgun (WGS) entry which is preliminary data.</text>
</comment>
<dbReference type="PANTHER" id="PTHR13409">
    <property type="entry name" value="MITOCHONDRIAL 39S RIBOSOMAL PROTEIN L51"/>
    <property type="match status" value="1"/>
</dbReference>
<protein>
    <recommendedName>
        <fullName evidence="7">Large ribosomal subunit protein mL51</fullName>
    </recommendedName>
    <alternativeName>
        <fullName evidence="8">39S ribosomal protein L51, mitochondrial</fullName>
    </alternativeName>
</protein>
<dbReference type="GO" id="GO:0005762">
    <property type="term" value="C:mitochondrial large ribosomal subunit"/>
    <property type="evidence" value="ECO:0007669"/>
    <property type="project" value="TreeGrafter"/>
</dbReference>
<evidence type="ECO:0000256" key="5">
    <source>
        <dbReference type="ARBA" id="ARBA00023128"/>
    </source>
</evidence>
<keyword evidence="10" id="KW-1185">Reference proteome</keyword>
<accession>A0A5N5TC05</accession>
<dbReference type="OrthoDB" id="10059330at2759"/>
<dbReference type="GO" id="GO:0006412">
    <property type="term" value="P:translation"/>
    <property type="evidence" value="ECO:0007669"/>
    <property type="project" value="TreeGrafter"/>
</dbReference>
<evidence type="ECO:0000256" key="7">
    <source>
        <dbReference type="ARBA" id="ARBA00035182"/>
    </source>
</evidence>
<comment type="subcellular location">
    <subcellularLocation>
        <location evidence="1">Mitochondrion</location>
    </subcellularLocation>
</comment>
<evidence type="ECO:0000256" key="8">
    <source>
        <dbReference type="ARBA" id="ARBA00035419"/>
    </source>
</evidence>
<evidence type="ECO:0000313" key="10">
    <source>
        <dbReference type="Proteomes" id="UP000326759"/>
    </source>
</evidence>
<dbReference type="AlphaFoldDB" id="A0A5N5TC05"/>
<evidence type="ECO:0000256" key="1">
    <source>
        <dbReference type="ARBA" id="ARBA00004173"/>
    </source>
</evidence>
<evidence type="ECO:0000256" key="6">
    <source>
        <dbReference type="ARBA" id="ARBA00023274"/>
    </source>
</evidence>
<keyword evidence="5" id="KW-0496">Mitochondrion</keyword>
<dbReference type="EMBL" id="SEYY01003634">
    <property type="protein sequence ID" value="KAB7504166.1"/>
    <property type="molecule type" value="Genomic_DNA"/>
</dbReference>
<keyword evidence="4 9" id="KW-0689">Ribosomal protein</keyword>
<keyword evidence="3" id="KW-0809">Transit peptide</keyword>
<dbReference type="GO" id="GO:0003735">
    <property type="term" value="F:structural constituent of ribosome"/>
    <property type="evidence" value="ECO:0007669"/>
    <property type="project" value="InterPro"/>
</dbReference>
<proteinExistence type="inferred from homology"/>
<organism evidence="9 10">
    <name type="scientific">Armadillidium nasatum</name>
    <dbReference type="NCBI Taxonomy" id="96803"/>
    <lineage>
        <taxon>Eukaryota</taxon>
        <taxon>Metazoa</taxon>
        <taxon>Ecdysozoa</taxon>
        <taxon>Arthropoda</taxon>
        <taxon>Crustacea</taxon>
        <taxon>Multicrustacea</taxon>
        <taxon>Malacostraca</taxon>
        <taxon>Eumalacostraca</taxon>
        <taxon>Peracarida</taxon>
        <taxon>Isopoda</taxon>
        <taxon>Oniscidea</taxon>
        <taxon>Crinocheta</taxon>
        <taxon>Armadillidiidae</taxon>
        <taxon>Armadillidium</taxon>
    </lineage>
</organism>